<dbReference type="Gene3D" id="2.60.40.10">
    <property type="entry name" value="Immunoglobulins"/>
    <property type="match status" value="2"/>
</dbReference>
<evidence type="ECO:0000313" key="4">
    <source>
        <dbReference type="EMBL" id="ELV12242.1"/>
    </source>
</evidence>
<dbReference type="FunCoup" id="L8Y7L3">
    <property type="interactions" value="18"/>
</dbReference>
<dbReference type="AlphaFoldDB" id="L8Y7L3"/>
<evidence type="ECO:0000313" key="5">
    <source>
        <dbReference type="Proteomes" id="UP000011518"/>
    </source>
</evidence>
<dbReference type="InterPro" id="IPR057106">
    <property type="entry name" value="NXPE4_C"/>
</dbReference>
<comment type="similarity">
    <text evidence="1">Belongs to the NXPE family.</text>
</comment>
<dbReference type="InterPro" id="IPR014756">
    <property type="entry name" value="Ig_E-set"/>
</dbReference>
<dbReference type="SUPFAM" id="SSF81296">
    <property type="entry name" value="E set domains"/>
    <property type="match status" value="2"/>
</dbReference>
<dbReference type="InterPro" id="IPR013783">
    <property type="entry name" value="Ig-like_fold"/>
</dbReference>
<keyword evidence="5" id="KW-1185">Reference proteome</keyword>
<dbReference type="InParanoid" id="L8Y7L3"/>
<dbReference type="Proteomes" id="UP000011518">
    <property type="component" value="Unassembled WGS sequence"/>
</dbReference>
<protein>
    <submittedName>
        <fullName evidence="4">Protein FAM55A</fullName>
    </submittedName>
</protein>
<evidence type="ECO:0000259" key="3">
    <source>
        <dbReference type="Pfam" id="PF24536"/>
    </source>
</evidence>
<sequence>MEKLNQLLPPRPFTDVNTTTSAKHSTATILNPRDTYCRGDQLDILLEVRDHLGRRKEYGGDFLRARMSSQDLKAGASGKVTDFNNGTYLVSFTLFWEGQVSLSLLLMHPSEGASALWRARNQGYDKIIFMGHFNNGTSQVLSECGLTVNTSVDLCQYLDARDQEVFYCVRPQKISCHALTHMYSKNKEVSYLSKQEMSLFERILNIYKAVQRLLLRSPDTTVIIKTENTRDMYSDVERFSDFHGYIQYLTLKGLFQDVNLWPAANVAISLHHQNAYLKSSTPKISPLSLLKPSTETELRIKEIMEKLNQLIPPRPFTDVNTTTSATHSTATILNPRDTYCRGDQLDILLEVRDHLGRRKEYGRDFLRARMSSPALKAGASGKVTDFNNGTYLISFTLFWEGQVSLSLLLIHPSEGASALWRARNQGYDKIIFKGKFVNGTTHIFAECGLTLNSSAELCEYLDNRDEEAFYCEKPQHLPCEALTHITTRNREISYLTAKEKSLFDKTISVRKAIERLFLRSPTTKVIIKTENIREMHIEGERFGDFHGYIQYLIMKDIFKDLNVGVIDAWDMTIAYGNDNVHPPDHVVGNQINMFLNYIC</sequence>
<organism evidence="4 5">
    <name type="scientific">Tupaia chinensis</name>
    <name type="common">Chinese tree shrew</name>
    <name type="synonym">Tupaia belangeri chinensis</name>
    <dbReference type="NCBI Taxonomy" id="246437"/>
    <lineage>
        <taxon>Eukaryota</taxon>
        <taxon>Metazoa</taxon>
        <taxon>Chordata</taxon>
        <taxon>Craniata</taxon>
        <taxon>Vertebrata</taxon>
        <taxon>Euteleostomi</taxon>
        <taxon>Mammalia</taxon>
        <taxon>Eutheria</taxon>
        <taxon>Euarchontoglires</taxon>
        <taxon>Scandentia</taxon>
        <taxon>Tupaiidae</taxon>
        <taxon>Tupaia</taxon>
    </lineage>
</organism>
<dbReference type="eggNOG" id="ENOG502QW5F">
    <property type="taxonomic scope" value="Eukaryota"/>
</dbReference>
<gene>
    <name evidence="4" type="ORF">TREES_T100015332</name>
</gene>
<feature type="region of interest" description="Disordered" evidence="2">
    <location>
        <begin position="1"/>
        <end position="22"/>
    </location>
</feature>
<name>L8Y7L3_TUPCH</name>
<accession>L8Y7L3</accession>
<dbReference type="PANTHER" id="PTHR16165">
    <property type="entry name" value="NXPE FAMILY MEMBER"/>
    <property type="match status" value="1"/>
</dbReference>
<dbReference type="PANTHER" id="PTHR16165:SF3">
    <property type="entry name" value="NXPE FAMILY MEMBER 1"/>
    <property type="match status" value="1"/>
</dbReference>
<dbReference type="Pfam" id="PF24536">
    <property type="entry name" value="NXPE4_C"/>
    <property type="match status" value="2"/>
</dbReference>
<reference evidence="5" key="2">
    <citation type="journal article" date="2013" name="Nat. Commun.">
        <title>Genome of the Chinese tree shrew.</title>
        <authorList>
            <person name="Fan Y."/>
            <person name="Huang Z.Y."/>
            <person name="Cao C.C."/>
            <person name="Chen C.S."/>
            <person name="Chen Y.X."/>
            <person name="Fan D.D."/>
            <person name="He J."/>
            <person name="Hou H.L."/>
            <person name="Hu L."/>
            <person name="Hu X.T."/>
            <person name="Jiang X.T."/>
            <person name="Lai R."/>
            <person name="Lang Y.S."/>
            <person name="Liang B."/>
            <person name="Liao S.G."/>
            <person name="Mu D."/>
            <person name="Ma Y.Y."/>
            <person name="Niu Y.Y."/>
            <person name="Sun X.Q."/>
            <person name="Xia J.Q."/>
            <person name="Xiao J."/>
            <person name="Xiong Z.Q."/>
            <person name="Xu L."/>
            <person name="Yang L."/>
            <person name="Zhang Y."/>
            <person name="Zhao W."/>
            <person name="Zhao X.D."/>
            <person name="Zheng Y.T."/>
            <person name="Zhou J.M."/>
            <person name="Zhu Y.B."/>
            <person name="Zhang G.J."/>
            <person name="Wang J."/>
            <person name="Yao Y.G."/>
        </authorList>
    </citation>
    <scope>NUCLEOTIDE SEQUENCE [LARGE SCALE GENOMIC DNA]</scope>
</reference>
<dbReference type="EMBL" id="KB364621">
    <property type="protein sequence ID" value="ELV12242.1"/>
    <property type="molecule type" value="Genomic_DNA"/>
</dbReference>
<evidence type="ECO:0000256" key="1">
    <source>
        <dbReference type="ARBA" id="ARBA00005431"/>
    </source>
</evidence>
<proteinExistence type="inferred from homology"/>
<dbReference type="Pfam" id="PF06312">
    <property type="entry name" value="Neurexophilin"/>
    <property type="match status" value="2"/>
</dbReference>
<evidence type="ECO:0000256" key="2">
    <source>
        <dbReference type="SAM" id="MobiDB-lite"/>
    </source>
</evidence>
<dbReference type="InterPro" id="IPR026845">
    <property type="entry name" value="NXPH/NXPE"/>
</dbReference>
<feature type="domain" description="NXPE C-terminal" evidence="3">
    <location>
        <begin position="195"/>
        <end position="263"/>
    </location>
</feature>
<reference evidence="5" key="1">
    <citation type="submission" date="2012-07" db="EMBL/GenBank/DDBJ databases">
        <title>Genome of the Chinese tree shrew, a rising model animal genetically related to primates.</title>
        <authorList>
            <person name="Zhang G."/>
            <person name="Fan Y."/>
            <person name="Yao Y."/>
            <person name="Huang Z."/>
        </authorList>
    </citation>
    <scope>NUCLEOTIDE SEQUENCE [LARGE SCALE GENOMIC DNA]</scope>
</reference>
<feature type="domain" description="NXPE C-terminal" evidence="3">
    <location>
        <begin position="504"/>
        <end position="599"/>
    </location>
</feature>